<organism evidence="2 3">
    <name type="scientific">Glossina morsitans morsitans</name>
    <name type="common">Savannah tsetse fly</name>
    <dbReference type="NCBI Taxonomy" id="37546"/>
    <lineage>
        <taxon>Eukaryota</taxon>
        <taxon>Metazoa</taxon>
        <taxon>Ecdysozoa</taxon>
        <taxon>Arthropoda</taxon>
        <taxon>Hexapoda</taxon>
        <taxon>Insecta</taxon>
        <taxon>Pterygota</taxon>
        <taxon>Neoptera</taxon>
        <taxon>Endopterygota</taxon>
        <taxon>Diptera</taxon>
        <taxon>Brachycera</taxon>
        <taxon>Muscomorpha</taxon>
        <taxon>Hippoboscoidea</taxon>
        <taxon>Glossinidae</taxon>
        <taxon>Glossina</taxon>
    </lineage>
</organism>
<evidence type="ECO:0000256" key="1">
    <source>
        <dbReference type="SAM" id="MobiDB-lite"/>
    </source>
</evidence>
<proteinExistence type="predicted"/>
<accession>A0A1B0FE75</accession>
<dbReference type="Proteomes" id="UP000092444">
    <property type="component" value="Unassembled WGS sequence"/>
</dbReference>
<dbReference type="EMBL" id="CCAG010010870">
    <property type="status" value="NOT_ANNOTATED_CDS"/>
    <property type="molecule type" value="Genomic_DNA"/>
</dbReference>
<evidence type="ECO:0000313" key="3">
    <source>
        <dbReference type="Proteomes" id="UP000092444"/>
    </source>
</evidence>
<reference evidence="2" key="1">
    <citation type="submission" date="2020-05" db="UniProtKB">
        <authorList>
            <consortium name="EnsemblMetazoa"/>
        </authorList>
    </citation>
    <scope>IDENTIFICATION</scope>
    <source>
        <strain evidence="2">Yale</strain>
    </source>
</reference>
<dbReference type="AlphaFoldDB" id="A0A1B0FE75"/>
<protein>
    <submittedName>
        <fullName evidence="2">Uncharacterized protein</fullName>
    </submittedName>
</protein>
<name>A0A1B0FE75_GLOMM</name>
<keyword evidence="3" id="KW-1185">Reference proteome</keyword>
<feature type="compositionally biased region" description="Basic and acidic residues" evidence="1">
    <location>
        <begin position="8"/>
        <end position="30"/>
    </location>
</feature>
<dbReference type="PhylomeDB" id="A0A1B0FE75"/>
<dbReference type="EnsemblMetazoa" id="GMOY001910-RA">
    <property type="protein sequence ID" value="GMOY001910-PA"/>
    <property type="gene ID" value="GMOY001910"/>
</dbReference>
<sequence length="238" mass="28131">MDSPVKNTEGKKRKEIGNEEEITKRLKKELPSTSSSTIDTNVKGERIEDENLTTPAKEYAEPKYEATDISKDKKRIFLKTKQLLSHIYKANHFEDIDVGKSFVQTYTVHQAQRRGIYLMYFIRKQLANIYKAKLKDFRVESILEDTKKCDMQEKMRECYNYYIDNNCQAMHSLEAIKRVSLAHTIYYMQKDKRGPPLTEEIYVEDENLEAIVKYLETFKSKYKSVDINPRLDCEYFRG</sequence>
<feature type="compositionally biased region" description="Polar residues" evidence="1">
    <location>
        <begin position="31"/>
        <end position="40"/>
    </location>
</feature>
<evidence type="ECO:0000313" key="2">
    <source>
        <dbReference type="EnsemblMetazoa" id="GMOY001910-PA"/>
    </source>
</evidence>
<dbReference type="VEuPathDB" id="VectorBase:GMOY001910"/>
<feature type="region of interest" description="Disordered" evidence="1">
    <location>
        <begin position="1"/>
        <end position="55"/>
    </location>
</feature>